<protein>
    <recommendedName>
        <fullName evidence="1">Exodeoxyribonuclease X-like C-terminal domain-containing protein</fullName>
    </recommendedName>
</protein>
<evidence type="ECO:0000313" key="3">
    <source>
        <dbReference type="Proteomes" id="UP000196036"/>
    </source>
</evidence>
<evidence type="ECO:0000313" key="2">
    <source>
        <dbReference type="EMBL" id="OUQ65280.1"/>
    </source>
</evidence>
<reference evidence="3" key="1">
    <citation type="submission" date="2017-04" db="EMBL/GenBank/DDBJ databases">
        <title>Function of individual gut microbiota members based on whole genome sequencing of pure cultures obtained from chicken caecum.</title>
        <authorList>
            <person name="Medvecky M."/>
            <person name="Cejkova D."/>
            <person name="Polansky O."/>
            <person name="Karasova D."/>
            <person name="Kubasova T."/>
            <person name="Cizek A."/>
            <person name="Rychlik I."/>
        </authorList>
    </citation>
    <scope>NUCLEOTIDE SEQUENCE [LARGE SCALE GENOMIC DNA]</scope>
    <source>
        <strain evidence="3">An109</strain>
    </source>
</reference>
<organism evidence="2 3">
    <name type="scientific">Bacteroides xylanisolvens</name>
    <dbReference type="NCBI Taxonomy" id="371601"/>
    <lineage>
        <taxon>Bacteria</taxon>
        <taxon>Pseudomonadati</taxon>
        <taxon>Bacteroidota</taxon>
        <taxon>Bacteroidia</taxon>
        <taxon>Bacteroidales</taxon>
        <taxon>Bacteroidaceae</taxon>
        <taxon>Bacteroides</taxon>
    </lineage>
</organism>
<dbReference type="EMBL" id="NFLW01000032">
    <property type="protein sequence ID" value="OUQ65280.1"/>
    <property type="molecule type" value="Genomic_DNA"/>
</dbReference>
<gene>
    <name evidence="2" type="ORF">B5E52_15675</name>
</gene>
<dbReference type="InterPro" id="IPR046768">
    <property type="entry name" value="ExoX-like_C"/>
</dbReference>
<dbReference type="RefSeq" id="WP_087318580.1">
    <property type="nucleotide sequence ID" value="NZ_JABFIB010000032.1"/>
</dbReference>
<dbReference type="Pfam" id="PF20600">
    <property type="entry name" value="ExoX-like_C"/>
    <property type="match status" value="1"/>
</dbReference>
<dbReference type="AlphaFoldDB" id="A0A1Y4V5B5"/>
<feature type="domain" description="Exodeoxyribonuclease X-like C-terminal" evidence="1">
    <location>
        <begin position="11"/>
        <end position="39"/>
    </location>
</feature>
<proteinExistence type="predicted"/>
<dbReference type="Proteomes" id="UP000196036">
    <property type="component" value="Unassembled WGS sequence"/>
</dbReference>
<name>A0A1Y4V5B5_9BACE</name>
<comment type="caution">
    <text evidence="2">The sequence shown here is derived from an EMBL/GenBank/DDBJ whole genome shotgun (WGS) entry which is preliminary data.</text>
</comment>
<accession>A0A1Y4V5B5</accession>
<sequence>MAYFQHIDDEFDFGKYKGLSLSDVMDINPEYIIWCMMNISNNQYCSFIITDEAMQELRSVYPEFLITLDFEDMRKKQLFNDSNDSERCDDYDFRDDEQATFECYNGSYAQDEMGYSDDDIDTIFDGEPNAYWNID</sequence>
<evidence type="ECO:0000259" key="1">
    <source>
        <dbReference type="Pfam" id="PF20600"/>
    </source>
</evidence>